<dbReference type="Proteomes" id="UP000760545">
    <property type="component" value="Unassembled WGS sequence"/>
</dbReference>
<evidence type="ECO:0000256" key="1">
    <source>
        <dbReference type="SAM" id="SignalP"/>
    </source>
</evidence>
<dbReference type="Gene3D" id="2.60.40.4140">
    <property type="match status" value="1"/>
</dbReference>
<protein>
    <submittedName>
        <fullName evidence="2">DUF4625 domain-containing protein</fullName>
    </submittedName>
</protein>
<evidence type="ECO:0000313" key="2">
    <source>
        <dbReference type="EMBL" id="NJX14078.1"/>
    </source>
</evidence>
<sequence>MKRFKIYINLMFLAVLFTACSSSDSDEKDLEKPTITVNYDDGFPQGCQELQRGQTYTFKAMVTDNLSLASYSLDLHHNFDHHTHDDQVTLCDLLPIKTAVNPLIYMESFSIDGDLQSYEIAVQVAIPNDVDTGDYHCAFSVTDVTGWQSRTSIDVKIVD</sequence>
<dbReference type="EMBL" id="JAAVJS010000001">
    <property type="protein sequence ID" value="NJX14078.1"/>
    <property type="molecule type" value="Genomic_DNA"/>
</dbReference>
<dbReference type="RefSeq" id="WP_167916330.1">
    <property type="nucleotide sequence ID" value="NZ_JAAVJS010000001.1"/>
</dbReference>
<dbReference type="InterPro" id="IPR027829">
    <property type="entry name" value="DUF4625"/>
</dbReference>
<accession>A0ABX1D6T4</accession>
<dbReference type="Pfam" id="PF15418">
    <property type="entry name" value="DUF4625"/>
    <property type="match status" value="1"/>
</dbReference>
<feature type="chain" id="PRO_5046521736" evidence="1">
    <location>
        <begin position="26"/>
        <end position="159"/>
    </location>
</feature>
<dbReference type="PROSITE" id="PS51257">
    <property type="entry name" value="PROKAR_LIPOPROTEIN"/>
    <property type="match status" value="1"/>
</dbReference>
<feature type="signal peptide" evidence="1">
    <location>
        <begin position="1"/>
        <end position="25"/>
    </location>
</feature>
<proteinExistence type="predicted"/>
<keyword evidence="3" id="KW-1185">Reference proteome</keyword>
<name>A0ABX1D6T4_9FLAO</name>
<gene>
    <name evidence="2" type="ORF">HC176_01075</name>
</gene>
<organism evidence="2 3">
    <name type="scientific">Tamlana crocina</name>
    <dbReference type="NCBI Taxonomy" id="393006"/>
    <lineage>
        <taxon>Bacteria</taxon>
        <taxon>Pseudomonadati</taxon>
        <taxon>Bacteroidota</taxon>
        <taxon>Flavobacteriia</taxon>
        <taxon>Flavobacteriales</taxon>
        <taxon>Flavobacteriaceae</taxon>
        <taxon>Tamlana</taxon>
    </lineage>
</organism>
<keyword evidence="1" id="KW-0732">Signal</keyword>
<comment type="caution">
    <text evidence="2">The sequence shown here is derived from an EMBL/GenBank/DDBJ whole genome shotgun (WGS) entry which is preliminary data.</text>
</comment>
<reference evidence="2 3" key="1">
    <citation type="submission" date="2020-03" db="EMBL/GenBank/DDBJ databases">
        <title>Tamlana sp. nov, isolated from XXX.</title>
        <authorList>
            <person name="Cao W.R."/>
        </authorList>
    </citation>
    <scope>NUCLEOTIDE SEQUENCE [LARGE SCALE GENOMIC DNA]</scope>
    <source>
        <strain evidence="2 3">HST1-43</strain>
    </source>
</reference>
<evidence type="ECO:0000313" key="3">
    <source>
        <dbReference type="Proteomes" id="UP000760545"/>
    </source>
</evidence>